<organism evidence="5 6">
    <name type="scientific">Rhizobium rhizoryzae</name>
    <dbReference type="NCBI Taxonomy" id="451876"/>
    <lineage>
        <taxon>Bacteria</taxon>
        <taxon>Pseudomonadati</taxon>
        <taxon>Pseudomonadota</taxon>
        <taxon>Alphaproteobacteria</taxon>
        <taxon>Hyphomicrobiales</taxon>
        <taxon>Rhizobiaceae</taxon>
        <taxon>Rhizobium/Agrobacterium group</taxon>
        <taxon>Rhizobium</taxon>
    </lineage>
</organism>
<dbReference type="AlphaFoldDB" id="A0A7W6PQN6"/>
<gene>
    <name evidence="5" type="ORF">GGQ72_000606</name>
</gene>
<sequence>MSRLTTLSLLVAGGLLASAPAFAAGSTVMVMTNGEGGQPMTLSLDKASVPAGDVTFKVHNSAMTEEHEMVLVKLKSANDQIPYNAAKHRVDESKLKSLGEVSDLKPGKDGQLKVKLAAGNYLLLCNIKGHFEAGMKANFTVTP</sequence>
<dbReference type="EMBL" id="JACIEC010000001">
    <property type="protein sequence ID" value="MBB4142107.1"/>
    <property type="molecule type" value="Genomic_DNA"/>
</dbReference>
<dbReference type="Pfam" id="PF00127">
    <property type="entry name" value="Copper-bind"/>
    <property type="match status" value="1"/>
</dbReference>
<evidence type="ECO:0000256" key="2">
    <source>
        <dbReference type="ARBA" id="ARBA00023008"/>
    </source>
</evidence>
<dbReference type="InterPro" id="IPR000923">
    <property type="entry name" value="BlueCu_1"/>
</dbReference>
<reference evidence="5 6" key="1">
    <citation type="submission" date="2020-08" db="EMBL/GenBank/DDBJ databases">
        <title>Genomic Encyclopedia of Type Strains, Phase IV (KMG-IV): sequencing the most valuable type-strain genomes for metagenomic binning, comparative biology and taxonomic classification.</title>
        <authorList>
            <person name="Goeker M."/>
        </authorList>
    </citation>
    <scope>NUCLEOTIDE SEQUENCE [LARGE SCALE GENOMIC DNA]</scope>
    <source>
        <strain evidence="5 6">DSM 29514</strain>
    </source>
</reference>
<accession>A0A7W6PQN6</accession>
<feature type="signal peptide" evidence="3">
    <location>
        <begin position="1"/>
        <end position="23"/>
    </location>
</feature>
<protein>
    <submittedName>
        <fullName evidence="5">Putative cupredoxin-like copper-binding protein</fullName>
    </submittedName>
</protein>
<evidence type="ECO:0000313" key="5">
    <source>
        <dbReference type="EMBL" id="MBB4142107.1"/>
    </source>
</evidence>
<evidence type="ECO:0000256" key="1">
    <source>
        <dbReference type="ARBA" id="ARBA00022723"/>
    </source>
</evidence>
<comment type="caution">
    <text evidence="5">The sequence shown here is derived from an EMBL/GenBank/DDBJ whole genome shotgun (WGS) entry which is preliminary data.</text>
</comment>
<name>A0A7W6PQN6_9HYPH</name>
<dbReference type="Gene3D" id="2.60.40.420">
    <property type="entry name" value="Cupredoxins - blue copper proteins"/>
    <property type="match status" value="1"/>
</dbReference>
<feature type="chain" id="PRO_5031282338" evidence="3">
    <location>
        <begin position="24"/>
        <end position="143"/>
    </location>
</feature>
<dbReference type="SUPFAM" id="SSF49503">
    <property type="entry name" value="Cupredoxins"/>
    <property type="match status" value="1"/>
</dbReference>
<evidence type="ECO:0000259" key="4">
    <source>
        <dbReference type="Pfam" id="PF00127"/>
    </source>
</evidence>
<proteinExistence type="predicted"/>
<keyword evidence="2" id="KW-0186">Copper</keyword>
<dbReference type="InterPro" id="IPR008972">
    <property type="entry name" value="Cupredoxin"/>
</dbReference>
<keyword evidence="6" id="KW-1185">Reference proteome</keyword>
<dbReference type="GO" id="GO:0009055">
    <property type="term" value="F:electron transfer activity"/>
    <property type="evidence" value="ECO:0007669"/>
    <property type="project" value="InterPro"/>
</dbReference>
<feature type="domain" description="Blue (type 1) copper" evidence="4">
    <location>
        <begin position="30"/>
        <end position="141"/>
    </location>
</feature>
<dbReference type="GO" id="GO:0005507">
    <property type="term" value="F:copper ion binding"/>
    <property type="evidence" value="ECO:0007669"/>
    <property type="project" value="InterPro"/>
</dbReference>
<evidence type="ECO:0000256" key="3">
    <source>
        <dbReference type="SAM" id="SignalP"/>
    </source>
</evidence>
<dbReference type="Proteomes" id="UP000519897">
    <property type="component" value="Unassembled WGS sequence"/>
</dbReference>
<evidence type="ECO:0000313" key="6">
    <source>
        <dbReference type="Proteomes" id="UP000519897"/>
    </source>
</evidence>
<dbReference type="RefSeq" id="WP_062554418.1">
    <property type="nucleotide sequence ID" value="NZ_CP049250.1"/>
</dbReference>
<keyword evidence="3" id="KW-0732">Signal</keyword>
<keyword evidence="1" id="KW-0479">Metal-binding</keyword>